<evidence type="ECO:0000313" key="2">
    <source>
        <dbReference type="EMBL" id="QGG54143.1"/>
    </source>
</evidence>
<organism evidence="2 3">
    <name type="scientific">Lysinibacillus pakistanensis</name>
    <dbReference type="NCBI Taxonomy" id="759811"/>
    <lineage>
        <taxon>Bacteria</taxon>
        <taxon>Bacillati</taxon>
        <taxon>Bacillota</taxon>
        <taxon>Bacilli</taxon>
        <taxon>Bacillales</taxon>
        <taxon>Bacillaceae</taxon>
        <taxon>Lysinibacillus</taxon>
    </lineage>
</organism>
<keyword evidence="2" id="KW-0614">Plasmid</keyword>
<keyword evidence="3" id="KW-1185">Reference proteome</keyword>
<sequence>MSTTFGIITKSGEERPIARRVGGKNGAEMWFTDDLAEMLPNNTPVEPLDNSAQGIHTIGDIKNHILNQNKDESK</sequence>
<evidence type="ECO:0000313" key="3">
    <source>
        <dbReference type="Proteomes" id="UP000373269"/>
    </source>
</evidence>
<dbReference type="EMBL" id="CP045836">
    <property type="protein sequence ID" value="QGG54143.1"/>
    <property type="molecule type" value="Genomic_DNA"/>
</dbReference>
<proteinExistence type="predicted"/>
<name>A0ABX6DM67_9BACI</name>
<dbReference type="RefSeq" id="WP_139535941.1">
    <property type="nucleotide sequence ID" value="NZ_CP045836.1"/>
</dbReference>
<evidence type="ECO:0000313" key="1">
    <source>
        <dbReference type="EMBL" id="QGG54088.1"/>
    </source>
</evidence>
<dbReference type="EMBL" id="CP045836">
    <property type="protein sequence ID" value="QGG54088.1"/>
    <property type="molecule type" value="Genomic_DNA"/>
</dbReference>
<protein>
    <submittedName>
        <fullName evidence="2">Uncharacterized protein</fullName>
    </submittedName>
</protein>
<dbReference type="Proteomes" id="UP000373269">
    <property type="component" value="Plasmid unnamed"/>
</dbReference>
<reference evidence="2 3" key="1">
    <citation type="submission" date="2019-11" db="EMBL/GenBank/DDBJ databases">
        <title>Whole Genome Sequencing and Comparative Genomic Analyses of Lysinibacillus pakistanensis LZH-9, a Halotolerant Strain with Excellent COD Removal Capability.</title>
        <authorList>
            <person name="Zhou H."/>
        </authorList>
    </citation>
    <scope>NUCLEOTIDE SEQUENCE [LARGE SCALE GENOMIC DNA]</scope>
    <source>
        <strain evidence="2 3">LZH-9</strain>
        <plasmid evidence="2 3">unnamed</plasmid>
    </source>
</reference>
<geneLocation type="plasmid" evidence="2 3">
    <name>unnamed</name>
</geneLocation>
<accession>A0ABX6DM67</accession>
<gene>
    <name evidence="1" type="ORF">GDS87_24520</name>
    <name evidence="2" type="ORF">GDS87_24800</name>
</gene>